<evidence type="ECO:0000313" key="1">
    <source>
        <dbReference type="EMBL" id="CAD8163003.1"/>
    </source>
</evidence>
<dbReference type="AlphaFoldDB" id="A0A8S1UFY6"/>
<dbReference type="EMBL" id="CAJJDO010000038">
    <property type="protein sequence ID" value="CAD8163003.1"/>
    <property type="molecule type" value="Genomic_DNA"/>
</dbReference>
<dbReference type="InterPro" id="IPR001646">
    <property type="entry name" value="5peptide_repeat"/>
</dbReference>
<proteinExistence type="predicted"/>
<dbReference type="OrthoDB" id="10535678at2759"/>
<sequence>MRDQIGDFLQFLVHLSCMDNTLILCGSNSQHVIIRMKVELRNKYFENFKIENTSLVGANLIKCNVSGSQFNNVKQVEQI</sequence>
<dbReference type="Pfam" id="PF00805">
    <property type="entry name" value="Pentapeptide"/>
    <property type="match status" value="1"/>
</dbReference>
<keyword evidence="2" id="KW-1185">Reference proteome</keyword>
<gene>
    <name evidence="1" type="ORF">PPENT_87.1.T0380351</name>
</gene>
<comment type="caution">
    <text evidence="1">The sequence shown here is derived from an EMBL/GenBank/DDBJ whole genome shotgun (WGS) entry which is preliminary data.</text>
</comment>
<organism evidence="1 2">
    <name type="scientific">Paramecium pentaurelia</name>
    <dbReference type="NCBI Taxonomy" id="43138"/>
    <lineage>
        <taxon>Eukaryota</taxon>
        <taxon>Sar</taxon>
        <taxon>Alveolata</taxon>
        <taxon>Ciliophora</taxon>
        <taxon>Intramacronucleata</taxon>
        <taxon>Oligohymenophorea</taxon>
        <taxon>Peniculida</taxon>
        <taxon>Parameciidae</taxon>
        <taxon>Paramecium</taxon>
    </lineage>
</organism>
<reference evidence="1" key="1">
    <citation type="submission" date="2021-01" db="EMBL/GenBank/DDBJ databases">
        <authorList>
            <consortium name="Genoscope - CEA"/>
            <person name="William W."/>
        </authorList>
    </citation>
    <scope>NUCLEOTIDE SEQUENCE</scope>
</reference>
<accession>A0A8S1UFY6</accession>
<protein>
    <submittedName>
        <fullName evidence="1">Uncharacterized protein</fullName>
    </submittedName>
</protein>
<name>A0A8S1UFY6_9CILI</name>
<dbReference type="Proteomes" id="UP000689195">
    <property type="component" value="Unassembled WGS sequence"/>
</dbReference>
<evidence type="ECO:0000313" key="2">
    <source>
        <dbReference type="Proteomes" id="UP000689195"/>
    </source>
</evidence>